<gene>
    <name evidence="3" type="ORF">Q31a_57930</name>
</gene>
<keyword evidence="4" id="KW-1185">Reference proteome</keyword>
<evidence type="ECO:0000256" key="1">
    <source>
        <dbReference type="SAM" id="MobiDB-lite"/>
    </source>
</evidence>
<organism evidence="3 4">
    <name type="scientific">Aureliella helgolandensis</name>
    <dbReference type="NCBI Taxonomy" id="2527968"/>
    <lineage>
        <taxon>Bacteria</taxon>
        <taxon>Pseudomonadati</taxon>
        <taxon>Planctomycetota</taxon>
        <taxon>Planctomycetia</taxon>
        <taxon>Pirellulales</taxon>
        <taxon>Pirellulaceae</taxon>
        <taxon>Aureliella</taxon>
    </lineage>
</organism>
<proteinExistence type="predicted"/>
<sequence length="2328" mass="240400">MYSKGRVSLKASQLQRRRQQLRRVLQLESLDKRMLMAADVVNDAFNLSSGAALNVLANDTTGAEVQTVSAVNFDYDPASVNKGTNQADWFIPTRAGSDVPQRSVIPGALVEEPDQLNFGDLDLWLDVDGSVDAADDVILDRTTGIVLSTLRENMAPASGSSSVNLSVVNYNSGGTGNVWLSTVAAPQNDGESMGRMSAALFPFADGWLGGAFSGSGVEHEAAVNSGITVTKVGTGRYEIAVEGVTDSYSDGFLFSIAGGNSDNYTHATPLGGDKWLLARRDNSSNISGGEDGDFNVLYIPRNSQGLIGGQVVGASSIPNSLSYSVGDFSIQRESTGTWRMTVDGHSPETGMLIMETADTTRGAPGNVYFSYEADGDDFLIRQLEGNTLNPLDDDFTVLFVPFENALAPASTLSHVDLGAPGDASSGVSTLGVALSWNADGTVHYDAAGAIQALGAGQTAIDTFVYSATDGTETNTATVTVNWVGANDAPTVEGTIATQVFNEDDAAVTFDLASLFADADLGDTLSYQIDPGLGGVLEGSIAGTTLTLGPAPDRFGVAYFTITAIDGSGASASITAGATVFSQDDGPRAVDDVAVTDKQTSIDIEVRQNDFHPETTEYSVSAANIDGNAAATGDGDTLWSVVGTSPSPGALTIQSPANLGDVAVGRDGADLTLAEGVFLGTVRDRTSPYQTVNTYNAFGSYGFATDTGISGGERNSPLGVGFFPFAEGWTSGHVAADGTLLGGVGITQANITKLGTGLWEITVPGMASNGAFFDDGMLFAMSGANNDNVMSVSPRVNGGWLVAQVDSDLDISGGGNYGGEDQAWSFVYIPGDTPNLIGGHYATGGFVLGKQYGGVTAVDNAGGTLLTVPGYTPADGAMIAISAEGIQVQNPPGVFTDVPAPKAVMATPDGDQFRIEAFNTGAYGATSENFYFVFLPFDQPLERLAGLDLDVSAVSGTSALGATVSLNADGTIRYNPSTGGAAIAGLEVGQTIEDVFTYTLSDNRNPAQTTTGTVTVTVTGENQAPVANNDTIWLNEFHANHALLTVLGNDTDPDFSAVYGVPVGIASANLSVDGSSNWSVAQTGTGANSITLGSNGLGEVELLDGSTPISRNDGVVLATIAQNDEGTPTDFRLVQAFENGTGGTSLAIGQFGADAAADGSVSLSYFRFADNWTGGHVDPLGNVLASNGLAATDVVRTAVGRYEITIPGITDSATAGFLLAIGNEQADNVISVSAIAGTDRYLLAVRDNQQDFADSEDGGFSFVYMPRQSENLVAAVVDPTSDAVNPVTLGVGEFTLQRQEVVSGGHEWNLTIPGQSPATGVLLLSTQGNADVEDNYLTYEDDGAGGFVIRSHDQPGMGLQDTPFSFTFVPFDSASQPVWRPTPDGLKVTGTSVTSALGAGLSVNADGSIVYSPGNLLDALYAGDSVVDTFTYTMEDGFGGASSATVTLNIAGTGAATPVIASGGSTYYALGDTPVSIDPAGVLSDGEIAFLDGAVLSVTQSGGGLATDLLVIRSVAGADVTVSGDEVSFQGVVIGTVAGNGTAGPLGVTFNAQATLGGAQAVLRAITFANNELTTPLSSRTFDIELVDGNGKSSGPATKGLELGLVRVRDLRQGLDNGYGAYSGAADIRLSQSTPDTPVPTDLWVDWHDEGSTNDSQILLRFDQIFGDGVGQIPSGAIITSAVLSLNMTNSGDGAQMHRLLSAFDADAATWNSTGDGVQADGVEARAEFDSQIGLLAGSGSSGTGIGSISVLEDLRAWATGEANHGWALLPWEGGTDGWQISSSEASDASQRPTLRIEWLPAGMQSASFRDGVDGYESTVDTELRDAEADTDKSAVETLFVDAPSPDTQTLLRFDDIIGNAIGRIPAGSTIVTAVLTLGSTSGNATGDGGQFFPMLTEWADTDTWNTLVDGISPDGVEAALNPSTVAGNSSRNPNVLGGFNTFDVTSDVTEWVAGQKENHGWAILPWASGTDGWAIRSSETPLLVERPRLEIYYIPADATAAEAVGSSVFYNDSSYSGTEAIAPDKQPYQPGDGVATYANYTNYSRGLNGVIVDVANLAGTPTVADFSFHVGNNQSLASWAEAPIPTSIEVQAGAGVDGSDRLRIVWPNNAIQNQWLEVTLLATPNTGLSADKVYYWGNQIGEMGNQSGSTAVNVEDTALIGVNFTGFVPAAIENKFDLNHDRAVNVVDYGLSQGHYTGFTSLVLLDIAATAAGSAATPVAAAPAVSDASTSALVAGWVPSVDGESNSLPTESPSSEPEFVGKSCSSAHALATGAPVGDSQTQSGVDAAEMWVMVGPQQLTEEEDSDSDQQHESNVDSIFAELERDGLA</sequence>
<dbReference type="Pfam" id="PF17803">
    <property type="entry name" value="Cadherin_4"/>
    <property type="match status" value="1"/>
</dbReference>
<feature type="region of interest" description="Disordered" evidence="1">
    <location>
        <begin position="2272"/>
        <end position="2316"/>
    </location>
</feature>
<evidence type="ECO:0000313" key="4">
    <source>
        <dbReference type="Proteomes" id="UP000318017"/>
    </source>
</evidence>
<protein>
    <recommendedName>
        <fullName evidence="2">RapA2 cadherin-like domain-containing protein</fullName>
    </recommendedName>
</protein>
<dbReference type="NCBIfam" id="NF033679">
    <property type="entry name" value="DNRLRE_dom"/>
    <property type="match status" value="2"/>
</dbReference>
<reference evidence="3 4" key="1">
    <citation type="submission" date="2019-02" db="EMBL/GenBank/DDBJ databases">
        <title>Deep-cultivation of Planctomycetes and their phenomic and genomic characterization uncovers novel biology.</title>
        <authorList>
            <person name="Wiegand S."/>
            <person name="Jogler M."/>
            <person name="Boedeker C."/>
            <person name="Pinto D."/>
            <person name="Vollmers J."/>
            <person name="Rivas-Marin E."/>
            <person name="Kohn T."/>
            <person name="Peeters S.H."/>
            <person name="Heuer A."/>
            <person name="Rast P."/>
            <person name="Oberbeckmann S."/>
            <person name="Bunk B."/>
            <person name="Jeske O."/>
            <person name="Meyerdierks A."/>
            <person name="Storesund J.E."/>
            <person name="Kallscheuer N."/>
            <person name="Luecker S."/>
            <person name="Lage O.M."/>
            <person name="Pohl T."/>
            <person name="Merkel B.J."/>
            <person name="Hornburger P."/>
            <person name="Mueller R.-W."/>
            <person name="Bruemmer F."/>
            <person name="Labrenz M."/>
            <person name="Spormann A.M."/>
            <person name="Op den Camp H."/>
            <person name="Overmann J."/>
            <person name="Amann R."/>
            <person name="Jetten M.S.M."/>
            <person name="Mascher T."/>
            <person name="Medema M.H."/>
            <person name="Devos D.P."/>
            <person name="Kaster A.-K."/>
            <person name="Ovreas L."/>
            <person name="Rohde M."/>
            <person name="Galperin M.Y."/>
            <person name="Jogler C."/>
        </authorList>
    </citation>
    <scope>NUCLEOTIDE SEQUENCE [LARGE SCALE GENOMIC DNA]</scope>
    <source>
        <strain evidence="3 4">Q31a</strain>
    </source>
</reference>
<evidence type="ECO:0000313" key="3">
    <source>
        <dbReference type="EMBL" id="QDV27404.1"/>
    </source>
</evidence>
<dbReference type="InterPro" id="IPR040853">
    <property type="entry name" value="RapA2_cadherin-like"/>
</dbReference>
<dbReference type="InterPro" id="IPR010221">
    <property type="entry name" value="VCBS_dom"/>
</dbReference>
<dbReference type="NCBIfam" id="TIGR01965">
    <property type="entry name" value="VCBS_repeat"/>
    <property type="match status" value="3"/>
</dbReference>
<dbReference type="Proteomes" id="UP000318017">
    <property type="component" value="Chromosome"/>
</dbReference>
<dbReference type="Pfam" id="PF17963">
    <property type="entry name" value="Big_9"/>
    <property type="match status" value="2"/>
</dbReference>
<dbReference type="KEGG" id="ahel:Q31a_57930"/>
<name>A0A518GFP0_9BACT</name>
<evidence type="ECO:0000259" key="2">
    <source>
        <dbReference type="Pfam" id="PF17803"/>
    </source>
</evidence>
<dbReference type="EMBL" id="CP036298">
    <property type="protein sequence ID" value="QDV27404.1"/>
    <property type="molecule type" value="Genomic_DNA"/>
</dbReference>
<feature type="domain" description="RapA2 cadherin-like" evidence="2">
    <location>
        <begin position="1012"/>
        <end position="1058"/>
    </location>
</feature>
<accession>A0A518GFP0</accession>